<dbReference type="HOGENOM" id="CLU_056776_1_0_11"/>
<dbReference type="AlphaFoldDB" id="W5Y140"/>
<dbReference type="SUPFAM" id="SSF54197">
    <property type="entry name" value="HIT-like"/>
    <property type="match status" value="1"/>
</dbReference>
<dbReference type="PROSITE" id="PS51084">
    <property type="entry name" value="HIT_2"/>
    <property type="match status" value="1"/>
</dbReference>
<dbReference type="InterPro" id="IPR036265">
    <property type="entry name" value="HIT-like_sf"/>
</dbReference>
<organism evidence="6 7">
    <name type="scientific">Corynebacterium vitaeruminis DSM 20294</name>
    <dbReference type="NCBI Taxonomy" id="1224164"/>
    <lineage>
        <taxon>Bacteria</taxon>
        <taxon>Bacillati</taxon>
        <taxon>Actinomycetota</taxon>
        <taxon>Actinomycetes</taxon>
        <taxon>Mycobacteriales</taxon>
        <taxon>Corynebacteriaceae</taxon>
        <taxon>Corynebacterium</taxon>
    </lineage>
</organism>
<dbReference type="GO" id="GO:0000166">
    <property type="term" value="F:nucleotide binding"/>
    <property type="evidence" value="ECO:0007669"/>
    <property type="project" value="UniProtKB-KW"/>
</dbReference>
<feature type="active site" description="Tele-AMP-histidine intermediate" evidence="2">
    <location>
        <position position="143"/>
    </location>
</feature>
<dbReference type="CDD" id="cd01275">
    <property type="entry name" value="FHIT"/>
    <property type="match status" value="1"/>
</dbReference>
<dbReference type="EMBL" id="CP004353">
    <property type="protein sequence ID" value="AHI22946.1"/>
    <property type="molecule type" value="Genomic_DNA"/>
</dbReference>
<evidence type="ECO:0000259" key="5">
    <source>
        <dbReference type="PROSITE" id="PS51084"/>
    </source>
</evidence>
<keyword evidence="1" id="KW-0547">Nucleotide-binding</keyword>
<dbReference type="KEGG" id="cvt:B843_07805"/>
<dbReference type="Pfam" id="PF01230">
    <property type="entry name" value="HIT"/>
    <property type="match status" value="1"/>
</dbReference>
<dbReference type="InterPro" id="IPR039383">
    <property type="entry name" value="FHIT"/>
</dbReference>
<reference evidence="6 7" key="1">
    <citation type="submission" date="2013-02" db="EMBL/GenBank/DDBJ databases">
        <title>The complete genome sequence of Corynebacterium vitaeruminis DSM 20294.</title>
        <authorList>
            <person name="Ruckert C."/>
            <person name="Albersmeier A."/>
            <person name="Kalinowski J."/>
        </authorList>
    </citation>
    <scope>NUCLEOTIDE SEQUENCE [LARGE SCALE GENOMIC DNA]</scope>
    <source>
        <strain evidence="7">ATCC 10234</strain>
    </source>
</reference>
<gene>
    <name evidence="6" type="ORF">B843_07805</name>
</gene>
<dbReference type="GO" id="GO:0003824">
    <property type="term" value="F:catalytic activity"/>
    <property type="evidence" value="ECO:0007669"/>
    <property type="project" value="InterPro"/>
</dbReference>
<dbReference type="PATRIC" id="fig|1224164.3.peg.1567"/>
<evidence type="ECO:0000313" key="7">
    <source>
        <dbReference type="Proteomes" id="UP000019222"/>
    </source>
</evidence>
<proteinExistence type="predicted"/>
<dbReference type="PANTHER" id="PTHR42997:SF1">
    <property type="entry name" value="AP-4-A PHOSPHORYLASE"/>
    <property type="match status" value="1"/>
</dbReference>
<accession>W5Y140</accession>
<dbReference type="eggNOG" id="COG0537">
    <property type="taxonomic scope" value="Bacteria"/>
</dbReference>
<dbReference type="InterPro" id="IPR052908">
    <property type="entry name" value="AP-4-A_phosphorylase"/>
</dbReference>
<dbReference type="STRING" id="1224164.B843_07805"/>
<feature type="binding site" evidence="3">
    <location>
        <position position="145"/>
    </location>
    <ligand>
        <name>substrate</name>
    </ligand>
</feature>
<evidence type="ECO:0000256" key="1">
    <source>
        <dbReference type="ARBA" id="ARBA00022741"/>
    </source>
</evidence>
<evidence type="ECO:0000256" key="3">
    <source>
        <dbReference type="PIRSR" id="PIRSR639383-2"/>
    </source>
</evidence>
<dbReference type="Proteomes" id="UP000019222">
    <property type="component" value="Chromosome"/>
</dbReference>
<feature type="domain" description="HIT" evidence="5">
    <location>
        <begin position="48"/>
        <end position="156"/>
    </location>
</feature>
<evidence type="ECO:0000256" key="4">
    <source>
        <dbReference type="PROSITE-ProRule" id="PRU00464"/>
    </source>
</evidence>
<dbReference type="PANTHER" id="PTHR42997">
    <property type="entry name" value="HIT FAMILY HYDROLASE"/>
    <property type="match status" value="1"/>
</dbReference>
<feature type="binding site" evidence="3">
    <location>
        <position position="73"/>
    </location>
    <ligand>
        <name>substrate</name>
    </ligand>
</feature>
<keyword evidence="7" id="KW-1185">Reference proteome</keyword>
<name>W5Y140_9CORY</name>
<protein>
    <recommendedName>
        <fullName evidence="5">HIT domain-containing protein</fullName>
    </recommendedName>
</protein>
<dbReference type="InterPro" id="IPR011146">
    <property type="entry name" value="HIT-like"/>
</dbReference>
<evidence type="ECO:0000313" key="6">
    <source>
        <dbReference type="EMBL" id="AHI22946.1"/>
    </source>
</evidence>
<feature type="short sequence motif" description="Histidine triad motif" evidence="4">
    <location>
        <begin position="141"/>
        <end position="145"/>
    </location>
</feature>
<dbReference type="Gene3D" id="3.30.428.10">
    <property type="entry name" value="HIT-like"/>
    <property type="match status" value="1"/>
</dbReference>
<feature type="binding site" evidence="3">
    <location>
        <begin position="135"/>
        <end position="138"/>
    </location>
    <ligand>
        <name>substrate</name>
    </ligand>
</feature>
<evidence type="ECO:0000256" key="2">
    <source>
        <dbReference type="PIRSR" id="PIRSR639383-1"/>
    </source>
</evidence>
<sequence length="193" mass="21459">MYVDSGVGIPDRLERLWAPYRMSYITNRVGETSGAEAAPKPKKKENPFVVIPTMPDEDGLVVARGTYVYVLLNLFPYNAGHMMVVPYRQVAELEDLTLEESSELMLFAQTAIRVLKRASHPDAFNAGFNLGKSSGGSVGEHLHMHIVPRWNGDSNFMAIIDGTKVLPQLLKDTRRLLAKTWMELPDAPGECNA</sequence>